<dbReference type="STRING" id="555512.SAMN04487993_10157"/>
<dbReference type="InterPro" id="IPR036388">
    <property type="entry name" value="WH-like_DNA-bd_sf"/>
</dbReference>
<evidence type="ECO:0000313" key="7">
    <source>
        <dbReference type="Proteomes" id="UP000199093"/>
    </source>
</evidence>
<dbReference type="GO" id="GO:0003700">
    <property type="term" value="F:DNA-binding transcription factor activity"/>
    <property type="evidence" value="ECO:0007669"/>
    <property type="project" value="InterPro"/>
</dbReference>
<dbReference type="GO" id="GO:0006351">
    <property type="term" value="P:DNA-templated transcription"/>
    <property type="evidence" value="ECO:0007669"/>
    <property type="project" value="TreeGrafter"/>
</dbReference>
<dbReference type="Gene3D" id="3.40.190.290">
    <property type="match status" value="1"/>
</dbReference>
<gene>
    <name evidence="6" type="ORF">SAMN04487993_10157</name>
</gene>
<dbReference type="SUPFAM" id="SSF53850">
    <property type="entry name" value="Periplasmic binding protein-like II"/>
    <property type="match status" value="1"/>
</dbReference>
<dbReference type="PANTHER" id="PTHR30537:SF5">
    <property type="entry name" value="HTH-TYPE TRANSCRIPTIONAL ACTIVATOR TTDR-RELATED"/>
    <property type="match status" value="1"/>
</dbReference>
<dbReference type="Proteomes" id="UP000199093">
    <property type="component" value="Unassembled WGS sequence"/>
</dbReference>
<dbReference type="PROSITE" id="PS50931">
    <property type="entry name" value="HTH_LYSR"/>
    <property type="match status" value="1"/>
</dbReference>
<dbReference type="InterPro" id="IPR058163">
    <property type="entry name" value="LysR-type_TF_proteobact-type"/>
</dbReference>
<proteinExistence type="inferred from homology"/>
<dbReference type="FunFam" id="1.10.10.10:FF:000001">
    <property type="entry name" value="LysR family transcriptional regulator"/>
    <property type="match status" value="1"/>
</dbReference>
<dbReference type="Pfam" id="PF03466">
    <property type="entry name" value="LysR_substrate"/>
    <property type="match status" value="1"/>
</dbReference>
<keyword evidence="2" id="KW-0805">Transcription regulation</keyword>
<evidence type="ECO:0000256" key="3">
    <source>
        <dbReference type="ARBA" id="ARBA00023125"/>
    </source>
</evidence>
<comment type="similarity">
    <text evidence="1">Belongs to the LysR transcriptional regulatory family.</text>
</comment>
<evidence type="ECO:0000259" key="5">
    <source>
        <dbReference type="PROSITE" id="PS50931"/>
    </source>
</evidence>
<dbReference type="PANTHER" id="PTHR30537">
    <property type="entry name" value="HTH-TYPE TRANSCRIPTIONAL REGULATOR"/>
    <property type="match status" value="1"/>
</dbReference>
<dbReference type="CDD" id="cd08471">
    <property type="entry name" value="PBP2_CrgA_like_2"/>
    <property type="match status" value="1"/>
</dbReference>
<sequence length="300" mass="32054">MDRLHALSLFAAVAEAESFAGGARAMGVSAPTATRAVHALETALGTALLTRTTRRVRLTETGRVYLEQVRDVLAQLQAADDQAAGTAQRPVGQLRITCPQEFGRIYVAPLLTEFLDRFPAVSADVLMVDRVVNLVEEGFDLAVRIGPLPSSGLVAVRVGEVRRIVCGAPAYFRQHGRPASPAELSRHRLVSIGTGGPAREWRFGSGPAVAIRPQLNVSSIAAAIEIARQGWGLSRVLSYQVGPDLESGALETVLDAEAPEALPIHLVRADGRGSAAKVRAFMAFAAERLRQNSALRRARA</sequence>
<dbReference type="SUPFAM" id="SSF46785">
    <property type="entry name" value="Winged helix' DNA-binding domain"/>
    <property type="match status" value="1"/>
</dbReference>
<evidence type="ECO:0000313" key="6">
    <source>
        <dbReference type="EMBL" id="SDJ01627.1"/>
    </source>
</evidence>
<keyword evidence="4" id="KW-0804">Transcription</keyword>
<dbReference type="GO" id="GO:0043565">
    <property type="term" value="F:sequence-specific DNA binding"/>
    <property type="evidence" value="ECO:0007669"/>
    <property type="project" value="TreeGrafter"/>
</dbReference>
<dbReference type="InterPro" id="IPR005119">
    <property type="entry name" value="LysR_subst-bd"/>
</dbReference>
<keyword evidence="7" id="KW-1185">Reference proteome</keyword>
<accession>A0A1G8QA92</accession>
<dbReference type="RefSeq" id="WP_089849110.1">
    <property type="nucleotide sequence ID" value="NZ_FNEJ01000015.1"/>
</dbReference>
<protein>
    <submittedName>
        <fullName evidence="6">Transcriptional regulator, LysR family</fullName>
    </submittedName>
</protein>
<feature type="domain" description="HTH lysR-type" evidence="5">
    <location>
        <begin position="1"/>
        <end position="59"/>
    </location>
</feature>
<dbReference type="Gene3D" id="1.10.10.10">
    <property type="entry name" value="Winged helix-like DNA-binding domain superfamily/Winged helix DNA-binding domain"/>
    <property type="match status" value="1"/>
</dbReference>
<dbReference type="InterPro" id="IPR000847">
    <property type="entry name" value="LysR_HTH_N"/>
</dbReference>
<name>A0A1G8QA92_9RHOB</name>
<evidence type="ECO:0000256" key="4">
    <source>
        <dbReference type="ARBA" id="ARBA00023163"/>
    </source>
</evidence>
<dbReference type="InterPro" id="IPR036390">
    <property type="entry name" value="WH_DNA-bd_sf"/>
</dbReference>
<dbReference type="AlphaFoldDB" id="A0A1G8QA92"/>
<keyword evidence="3" id="KW-0238">DNA-binding</keyword>
<organism evidence="6 7">
    <name type="scientific">Salipiger marinus</name>
    <dbReference type="NCBI Taxonomy" id="555512"/>
    <lineage>
        <taxon>Bacteria</taxon>
        <taxon>Pseudomonadati</taxon>
        <taxon>Pseudomonadota</taxon>
        <taxon>Alphaproteobacteria</taxon>
        <taxon>Rhodobacterales</taxon>
        <taxon>Roseobacteraceae</taxon>
        <taxon>Salipiger</taxon>
    </lineage>
</organism>
<dbReference type="EMBL" id="FNEJ01000015">
    <property type="protein sequence ID" value="SDJ01627.1"/>
    <property type="molecule type" value="Genomic_DNA"/>
</dbReference>
<dbReference type="Pfam" id="PF00126">
    <property type="entry name" value="HTH_1"/>
    <property type="match status" value="1"/>
</dbReference>
<evidence type="ECO:0000256" key="2">
    <source>
        <dbReference type="ARBA" id="ARBA00023015"/>
    </source>
</evidence>
<reference evidence="6 7" key="1">
    <citation type="submission" date="2016-10" db="EMBL/GenBank/DDBJ databases">
        <authorList>
            <person name="de Groot N.N."/>
        </authorList>
    </citation>
    <scope>NUCLEOTIDE SEQUENCE [LARGE SCALE GENOMIC DNA]</scope>
    <source>
        <strain evidence="6 7">DSM 26424</strain>
    </source>
</reference>
<dbReference type="OrthoDB" id="9813056at2"/>
<evidence type="ECO:0000256" key="1">
    <source>
        <dbReference type="ARBA" id="ARBA00009437"/>
    </source>
</evidence>